<sequence>MLTIQLNPQLHRAVHILKKGDSHEVESTSMAKLSLSKEESSALDRTFSHTAITREKELTVSNGNWT</sequence>
<gene>
    <name evidence="1" type="ORF">M5X19_24060</name>
</gene>
<dbReference type="EMBL" id="JAMDMX010000083">
    <property type="protein sequence ID" value="MCY9695956.1"/>
    <property type="molecule type" value="Genomic_DNA"/>
</dbReference>
<reference evidence="1 2" key="1">
    <citation type="submission" date="2022-05" db="EMBL/GenBank/DDBJ databases">
        <title>Genome Sequencing of Bee-Associated Microbes.</title>
        <authorList>
            <person name="Dunlap C."/>
        </authorList>
    </citation>
    <scope>NUCLEOTIDE SEQUENCE [LARGE SCALE GENOMIC DNA]</scope>
    <source>
        <strain evidence="1 2">NRRL B-14421</strain>
    </source>
</reference>
<protein>
    <submittedName>
        <fullName evidence="1">Uncharacterized protein</fullName>
    </submittedName>
</protein>
<dbReference type="Proteomes" id="UP001527099">
    <property type="component" value="Unassembled WGS sequence"/>
</dbReference>
<evidence type="ECO:0000313" key="1">
    <source>
        <dbReference type="EMBL" id="MCY9695956.1"/>
    </source>
</evidence>
<comment type="caution">
    <text evidence="1">The sequence shown here is derived from an EMBL/GenBank/DDBJ whole genome shotgun (WGS) entry which is preliminary data.</text>
</comment>
<proteinExistence type="predicted"/>
<evidence type="ECO:0000313" key="2">
    <source>
        <dbReference type="Proteomes" id="UP001527099"/>
    </source>
</evidence>
<keyword evidence="2" id="KW-1185">Reference proteome</keyword>
<accession>A0ABT4GIE7</accession>
<name>A0ABT4GIE7_9BACL</name>
<organism evidence="1 2">
    <name type="scientific">Paenibacillus alginolyticus</name>
    <dbReference type="NCBI Taxonomy" id="59839"/>
    <lineage>
        <taxon>Bacteria</taxon>
        <taxon>Bacillati</taxon>
        <taxon>Bacillota</taxon>
        <taxon>Bacilli</taxon>
        <taxon>Bacillales</taxon>
        <taxon>Paenibacillaceae</taxon>
        <taxon>Paenibacillus</taxon>
    </lineage>
</organism>
<dbReference type="RefSeq" id="WP_029198009.1">
    <property type="nucleotide sequence ID" value="NZ_JAMDMW010000093.1"/>
</dbReference>